<dbReference type="Gene3D" id="3.60.110.10">
    <property type="entry name" value="Carbon-nitrogen hydrolase"/>
    <property type="match status" value="1"/>
</dbReference>
<dbReference type="CDD" id="cd07197">
    <property type="entry name" value="nitrilase"/>
    <property type="match status" value="1"/>
</dbReference>
<evidence type="ECO:0000313" key="4">
    <source>
        <dbReference type="Proteomes" id="UP000095552"/>
    </source>
</evidence>
<dbReference type="InterPro" id="IPR050345">
    <property type="entry name" value="Aliph_Amidase/BUP"/>
</dbReference>
<dbReference type="Proteomes" id="UP000095552">
    <property type="component" value="Unassembled WGS sequence"/>
</dbReference>
<dbReference type="SUPFAM" id="SSF56317">
    <property type="entry name" value="Carbon-nitrogen hydrolase"/>
    <property type="match status" value="1"/>
</dbReference>
<keyword evidence="1" id="KW-0378">Hydrolase</keyword>
<proteinExistence type="predicted"/>
<evidence type="ECO:0000256" key="1">
    <source>
        <dbReference type="ARBA" id="ARBA00022801"/>
    </source>
</evidence>
<reference evidence="3 4" key="1">
    <citation type="submission" date="2016-08" db="EMBL/GenBank/DDBJ databases">
        <title>Draft genome of Fabibacter sp. strain SK-8.</title>
        <authorList>
            <person name="Wong S.-K."/>
            <person name="Hamasaki K."/>
            <person name="Yoshizawa S."/>
        </authorList>
    </citation>
    <scope>NUCLEOTIDE SEQUENCE [LARGE SCALE GENOMIC DNA]</scope>
    <source>
        <strain evidence="3 4">SK-8</strain>
    </source>
</reference>
<dbReference type="OrthoDB" id="9803818at2"/>
<dbReference type="GO" id="GO:0050126">
    <property type="term" value="F:N-carbamoylputrescine amidase activity"/>
    <property type="evidence" value="ECO:0007669"/>
    <property type="project" value="TreeGrafter"/>
</dbReference>
<feature type="domain" description="CN hydrolase" evidence="2">
    <location>
        <begin position="1"/>
        <end position="233"/>
    </location>
</feature>
<sequence length="233" mass="25498">MKICLAQTEPVAGNIAANIQDHLSKVREAIDQSADFIIFSELSLTGYEPEMVKDLALDLEDSRLDEFQTLSDTHNIIICIGAPTKADNGVHISLIIIKPHQVRSLYAKQYLHADELPYFVAGPKQAGIIKAEKTISLAICYELTIPAHCETAKQNESEIYIASVAKTVNGVARNNPRLSEIAKTYEIPVLMCNCVGEFDGNIGGGQSGVWDLEGKLTTNLDKLQTGILIYQVP</sequence>
<accession>A0A1E5T538</accession>
<protein>
    <recommendedName>
        <fullName evidence="2">CN hydrolase domain-containing protein</fullName>
    </recommendedName>
</protein>
<dbReference type="Pfam" id="PF00795">
    <property type="entry name" value="CN_hydrolase"/>
    <property type="match status" value="1"/>
</dbReference>
<comment type="caution">
    <text evidence="3">The sequence shown here is derived from an EMBL/GenBank/DDBJ whole genome shotgun (WGS) entry which is preliminary data.</text>
</comment>
<dbReference type="GO" id="GO:0033388">
    <property type="term" value="P:putrescine biosynthetic process from arginine"/>
    <property type="evidence" value="ECO:0007669"/>
    <property type="project" value="TreeGrafter"/>
</dbReference>
<gene>
    <name evidence="3" type="ORF">BFP71_02065</name>
</gene>
<evidence type="ECO:0000313" key="3">
    <source>
        <dbReference type="EMBL" id="OEK06484.1"/>
    </source>
</evidence>
<keyword evidence="4" id="KW-1185">Reference proteome</keyword>
<dbReference type="PROSITE" id="PS50263">
    <property type="entry name" value="CN_HYDROLASE"/>
    <property type="match status" value="1"/>
</dbReference>
<name>A0A1E5T538_9BACT</name>
<dbReference type="RefSeq" id="WP_069833796.1">
    <property type="nucleotide sequence ID" value="NZ_MDGQ01000003.1"/>
</dbReference>
<dbReference type="PANTHER" id="PTHR43674:SF2">
    <property type="entry name" value="BETA-UREIDOPROPIONASE"/>
    <property type="match status" value="1"/>
</dbReference>
<dbReference type="AlphaFoldDB" id="A0A1E5T538"/>
<dbReference type="InterPro" id="IPR036526">
    <property type="entry name" value="C-N_Hydrolase_sf"/>
</dbReference>
<organism evidence="3 4">
    <name type="scientific">Roseivirga misakiensis</name>
    <dbReference type="NCBI Taxonomy" id="1563681"/>
    <lineage>
        <taxon>Bacteria</taxon>
        <taxon>Pseudomonadati</taxon>
        <taxon>Bacteroidota</taxon>
        <taxon>Cytophagia</taxon>
        <taxon>Cytophagales</taxon>
        <taxon>Roseivirgaceae</taxon>
        <taxon>Roseivirga</taxon>
    </lineage>
</organism>
<dbReference type="PANTHER" id="PTHR43674">
    <property type="entry name" value="NITRILASE C965.09-RELATED"/>
    <property type="match status" value="1"/>
</dbReference>
<dbReference type="EMBL" id="MDGQ01000003">
    <property type="protein sequence ID" value="OEK06484.1"/>
    <property type="molecule type" value="Genomic_DNA"/>
</dbReference>
<dbReference type="InterPro" id="IPR003010">
    <property type="entry name" value="C-N_Hydrolase"/>
</dbReference>
<evidence type="ECO:0000259" key="2">
    <source>
        <dbReference type="PROSITE" id="PS50263"/>
    </source>
</evidence>
<dbReference type="STRING" id="1563681.BFP71_02065"/>